<dbReference type="Proteomes" id="UP000045039">
    <property type="component" value="Unassembled WGS sequence"/>
</dbReference>
<evidence type="ECO:0000259" key="1">
    <source>
        <dbReference type="PROSITE" id="PS51750"/>
    </source>
</evidence>
<evidence type="ECO:0000313" key="4">
    <source>
        <dbReference type="Proteomes" id="UP000045039"/>
    </source>
</evidence>
<dbReference type="PANTHER" id="PTHR36180">
    <property type="entry name" value="DNA-BINDING PROTEIN-RELATED-RELATED"/>
    <property type="match status" value="1"/>
</dbReference>
<dbReference type="PROSITE" id="PS51750">
    <property type="entry name" value="BRO_N"/>
    <property type="match status" value="1"/>
</dbReference>
<dbReference type="AlphaFoldDB" id="A0A0F6UCX0"/>
<reference evidence="3 5" key="3">
    <citation type="submission" date="2017-05" db="EMBL/GenBank/DDBJ databases">
        <authorList>
            <person name="Song R."/>
            <person name="Chenine A.L."/>
            <person name="Ruprecht R.M."/>
        </authorList>
    </citation>
    <scope>NUCLEOTIDE SEQUENCE [LARGE SCALE GENOMIC DNA]</scope>
    <source>
        <strain evidence="3 5">S567_C10_BS</strain>
    </source>
</reference>
<dbReference type="SMART" id="SM01040">
    <property type="entry name" value="Bro-N"/>
    <property type="match status" value="1"/>
</dbReference>
<protein>
    <recommendedName>
        <fullName evidence="1">Bro-N domain-containing protein</fullName>
    </recommendedName>
</protein>
<dbReference type="PANTHER" id="PTHR36180:SF2">
    <property type="entry name" value="BRO FAMILY PROTEIN"/>
    <property type="match status" value="1"/>
</dbReference>
<comment type="caution">
    <text evidence="3">The sequence shown here is derived from an EMBL/GenBank/DDBJ whole genome shotgun (WGS) entry which is preliminary data.</text>
</comment>
<name>A0A0F6UCX0_PSEAI</name>
<dbReference type="RefSeq" id="WP_003102990.1">
    <property type="nucleotide sequence ID" value="NZ_BBQK01000025.1"/>
</dbReference>
<dbReference type="EMBL" id="NFFZ01000031">
    <property type="protein sequence ID" value="OTI55229.1"/>
    <property type="molecule type" value="Genomic_DNA"/>
</dbReference>
<feature type="domain" description="Bro-N" evidence="1">
    <location>
        <begin position="4"/>
        <end position="110"/>
    </location>
</feature>
<accession>A0A0F6UCX0</accession>
<organism evidence="3 5">
    <name type="scientific">Pseudomonas aeruginosa</name>
    <dbReference type="NCBI Taxonomy" id="287"/>
    <lineage>
        <taxon>Bacteria</taxon>
        <taxon>Pseudomonadati</taxon>
        <taxon>Pseudomonadota</taxon>
        <taxon>Gammaproteobacteria</taxon>
        <taxon>Pseudomonadales</taxon>
        <taxon>Pseudomonadaceae</taxon>
        <taxon>Pseudomonas</taxon>
    </lineage>
</organism>
<gene>
    <name evidence="3" type="ORF">CAZ10_34460</name>
    <name evidence="2" type="ORF">PAERUG_P19_London_7_VIM_2_05_10_05526</name>
</gene>
<dbReference type="InterPro" id="IPR003497">
    <property type="entry name" value="BRO_N_domain"/>
</dbReference>
<dbReference type="Proteomes" id="UP000194857">
    <property type="component" value="Unassembled WGS sequence"/>
</dbReference>
<evidence type="ECO:0000313" key="5">
    <source>
        <dbReference type="Proteomes" id="UP000194857"/>
    </source>
</evidence>
<dbReference type="EMBL" id="CVVU01000243">
    <property type="protein sequence ID" value="CRP77972.1"/>
    <property type="molecule type" value="Genomic_DNA"/>
</dbReference>
<evidence type="ECO:0000313" key="3">
    <source>
        <dbReference type="EMBL" id="OTI55229.1"/>
    </source>
</evidence>
<sequence length="170" mass="20311">MHGHTQLAPHYFFRQQRLLRALLIDDQAWFVLDDFARLIEHSQPEQMLARLDDDQARRESLRSERGEDQAQWLISESGAYAALIYQQRGDGSELRRWLSGEVVPELRSATDDSGMPRYVKLRWERQVVHMLDWQGKLWVNFSEMPDLLERQGEPMVQLGWRRWLRKLRPL</sequence>
<reference evidence="2" key="1">
    <citation type="submission" date="2015-06" db="EMBL/GenBank/DDBJ databases">
        <authorList>
            <person name="Radhakrishnan R."/>
            <person name="Underwood A."/>
            <person name="Al-Shahib A."/>
        </authorList>
    </citation>
    <scope>NUCLEOTIDE SEQUENCE</scope>
    <source>
        <strain evidence="2">P19_London_7_VIM_2_05_10</strain>
    </source>
</reference>
<reference evidence="4" key="2">
    <citation type="submission" date="2015-06" db="EMBL/GenBank/DDBJ databases">
        <authorList>
            <person name="Radhakrishnan Rajesh"/>
            <person name="Underwood Anthony"/>
            <person name="Al-Shahib Ali"/>
        </authorList>
    </citation>
    <scope>NUCLEOTIDE SEQUENCE [LARGE SCALE GENOMIC DNA]</scope>
    <source>
        <strain evidence="4">P19_London_7_VIM_2_05_10</strain>
    </source>
</reference>
<dbReference type="Pfam" id="PF02498">
    <property type="entry name" value="Bro-N"/>
    <property type="match status" value="1"/>
</dbReference>
<evidence type="ECO:0000313" key="2">
    <source>
        <dbReference type="EMBL" id="CRP77972.1"/>
    </source>
</evidence>
<proteinExistence type="predicted"/>